<dbReference type="InterPro" id="IPR011009">
    <property type="entry name" value="Kinase-like_dom_sf"/>
</dbReference>
<dbReference type="PROSITE" id="PS00108">
    <property type="entry name" value="PROTEIN_KINASE_ST"/>
    <property type="match status" value="1"/>
</dbReference>
<evidence type="ECO:0000259" key="1">
    <source>
        <dbReference type="PROSITE" id="PS50011"/>
    </source>
</evidence>
<feature type="domain" description="Protein kinase" evidence="1">
    <location>
        <begin position="1"/>
        <end position="197"/>
    </location>
</feature>
<dbReference type="STRING" id="1051891.A0A0C3QDN2"/>
<dbReference type="SUPFAM" id="SSF56112">
    <property type="entry name" value="Protein kinase-like (PK-like)"/>
    <property type="match status" value="1"/>
</dbReference>
<dbReference type="GO" id="GO:0005524">
    <property type="term" value="F:ATP binding"/>
    <property type="evidence" value="ECO:0007669"/>
    <property type="project" value="InterPro"/>
</dbReference>
<dbReference type="InterPro" id="IPR001245">
    <property type="entry name" value="Ser-Thr/Tyr_kinase_cat_dom"/>
</dbReference>
<dbReference type="SMART" id="SM00220">
    <property type="entry name" value="S_TKc"/>
    <property type="match status" value="1"/>
</dbReference>
<accession>A0A0C3QDN2</accession>
<organism evidence="2 3">
    <name type="scientific">Tulasnella calospora MUT 4182</name>
    <dbReference type="NCBI Taxonomy" id="1051891"/>
    <lineage>
        <taxon>Eukaryota</taxon>
        <taxon>Fungi</taxon>
        <taxon>Dikarya</taxon>
        <taxon>Basidiomycota</taxon>
        <taxon>Agaricomycotina</taxon>
        <taxon>Agaricomycetes</taxon>
        <taxon>Cantharellales</taxon>
        <taxon>Tulasnellaceae</taxon>
        <taxon>Tulasnella</taxon>
    </lineage>
</organism>
<name>A0A0C3QDN2_9AGAM</name>
<dbReference type="PROSITE" id="PS50011">
    <property type="entry name" value="PROTEIN_KINASE_DOM"/>
    <property type="match status" value="1"/>
</dbReference>
<gene>
    <name evidence="2" type="ORF">M407DRAFT_215698</name>
</gene>
<dbReference type="InterPro" id="IPR000719">
    <property type="entry name" value="Prot_kinase_dom"/>
</dbReference>
<reference evidence="3" key="2">
    <citation type="submission" date="2015-01" db="EMBL/GenBank/DDBJ databases">
        <title>Evolutionary Origins and Diversification of the Mycorrhizal Mutualists.</title>
        <authorList>
            <consortium name="DOE Joint Genome Institute"/>
            <consortium name="Mycorrhizal Genomics Consortium"/>
            <person name="Kohler A."/>
            <person name="Kuo A."/>
            <person name="Nagy L.G."/>
            <person name="Floudas D."/>
            <person name="Copeland A."/>
            <person name="Barry K.W."/>
            <person name="Cichocki N."/>
            <person name="Veneault-Fourrey C."/>
            <person name="LaButti K."/>
            <person name="Lindquist E.A."/>
            <person name="Lipzen A."/>
            <person name="Lundell T."/>
            <person name="Morin E."/>
            <person name="Murat C."/>
            <person name="Riley R."/>
            <person name="Ohm R."/>
            <person name="Sun H."/>
            <person name="Tunlid A."/>
            <person name="Henrissat B."/>
            <person name="Grigoriev I.V."/>
            <person name="Hibbett D.S."/>
            <person name="Martin F."/>
        </authorList>
    </citation>
    <scope>NUCLEOTIDE SEQUENCE [LARGE SCALE GENOMIC DNA]</scope>
    <source>
        <strain evidence="3">MUT 4182</strain>
    </source>
</reference>
<dbReference type="PANTHER" id="PTHR44329">
    <property type="entry name" value="SERINE/THREONINE-PROTEIN KINASE TNNI3K-RELATED"/>
    <property type="match status" value="1"/>
</dbReference>
<reference evidence="2 3" key="1">
    <citation type="submission" date="2014-04" db="EMBL/GenBank/DDBJ databases">
        <authorList>
            <consortium name="DOE Joint Genome Institute"/>
            <person name="Kuo A."/>
            <person name="Girlanda M."/>
            <person name="Perotto S."/>
            <person name="Kohler A."/>
            <person name="Nagy L.G."/>
            <person name="Floudas D."/>
            <person name="Copeland A."/>
            <person name="Barry K.W."/>
            <person name="Cichocki N."/>
            <person name="Veneault-Fourrey C."/>
            <person name="LaButti K."/>
            <person name="Lindquist E.A."/>
            <person name="Lipzen A."/>
            <person name="Lundell T."/>
            <person name="Morin E."/>
            <person name="Murat C."/>
            <person name="Sun H."/>
            <person name="Tunlid A."/>
            <person name="Henrissat B."/>
            <person name="Grigoriev I.V."/>
            <person name="Hibbett D.S."/>
            <person name="Martin F."/>
            <person name="Nordberg H.P."/>
            <person name="Cantor M.N."/>
            <person name="Hua S.X."/>
        </authorList>
    </citation>
    <scope>NUCLEOTIDE SEQUENCE [LARGE SCALE GENOMIC DNA]</scope>
    <source>
        <strain evidence="2 3">MUT 4182</strain>
    </source>
</reference>
<sequence length="242" mass="27217">LISHWCRYGNLNDYLGANQGLTRCDKLRLIFQTACGLEHLHSRNPPICHADIKPENVLINDWNGPAVSDFGLSRVLQDVEVRSGFTTSETVKGSVRYMARELFSGQKPSLETDVYAFGGLILTVMSGKAPFDGLLHHVILRRVMNDEPPIPEDHPYLPAHDPLWKLMRRCWSYDSTVRPTMQEVLQEVSIQDNIPTLILKPAFGFSSYWGKLSTKNLCQGQGSTLTLLLMTVLVNTASWTSM</sequence>
<dbReference type="HOGENOM" id="CLU_000288_7_18_1"/>
<dbReference type="Gene3D" id="1.10.510.10">
    <property type="entry name" value="Transferase(Phosphotransferase) domain 1"/>
    <property type="match status" value="1"/>
</dbReference>
<dbReference type="GO" id="GO:0004674">
    <property type="term" value="F:protein serine/threonine kinase activity"/>
    <property type="evidence" value="ECO:0007669"/>
    <property type="project" value="TreeGrafter"/>
</dbReference>
<protein>
    <recommendedName>
        <fullName evidence="1">Protein kinase domain-containing protein</fullName>
    </recommendedName>
</protein>
<dbReference type="Pfam" id="PF07714">
    <property type="entry name" value="PK_Tyr_Ser-Thr"/>
    <property type="match status" value="1"/>
</dbReference>
<dbReference type="EMBL" id="KN823097">
    <property type="protein sequence ID" value="KIO22919.1"/>
    <property type="molecule type" value="Genomic_DNA"/>
</dbReference>
<dbReference type="InterPro" id="IPR008271">
    <property type="entry name" value="Ser/Thr_kinase_AS"/>
</dbReference>
<proteinExistence type="predicted"/>
<evidence type="ECO:0000313" key="3">
    <source>
        <dbReference type="Proteomes" id="UP000054248"/>
    </source>
</evidence>
<feature type="non-terminal residue" evidence="2">
    <location>
        <position position="1"/>
    </location>
</feature>
<dbReference type="InterPro" id="IPR051681">
    <property type="entry name" value="Ser/Thr_Kinases-Pseudokinases"/>
</dbReference>
<dbReference type="Proteomes" id="UP000054248">
    <property type="component" value="Unassembled WGS sequence"/>
</dbReference>
<dbReference type="OrthoDB" id="1405469at2759"/>
<dbReference type="AlphaFoldDB" id="A0A0C3QDN2"/>
<evidence type="ECO:0000313" key="2">
    <source>
        <dbReference type="EMBL" id="KIO22919.1"/>
    </source>
</evidence>
<keyword evidence="3" id="KW-1185">Reference proteome</keyword>